<evidence type="ECO:0000313" key="3">
    <source>
        <dbReference type="EMBL" id="TWU34298.1"/>
    </source>
</evidence>
<dbReference type="Pfam" id="PF00884">
    <property type="entry name" value="Sulfatase"/>
    <property type="match status" value="1"/>
</dbReference>
<protein>
    <submittedName>
        <fullName evidence="3">Sulfatase</fullName>
    </submittedName>
</protein>
<dbReference type="InterPro" id="IPR050738">
    <property type="entry name" value="Sulfatase"/>
</dbReference>
<gene>
    <name evidence="3" type="ORF">Poly41_44450</name>
</gene>
<dbReference type="RefSeq" id="WP_146528700.1">
    <property type="nucleotide sequence ID" value="NZ_SJPV01000008.1"/>
</dbReference>
<dbReference type="InterPro" id="IPR000917">
    <property type="entry name" value="Sulfatase_N"/>
</dbReference>
<evidence type="ECO:0000313" key="4">
    <source>
        <dbReference type="Proteomes" id="UP000319143"/>
    </source>
</evidence>
<dbReference type="EMBL" id="SJPV01000008">
    <property type="protein sequence ID" value="TWU34298.1"/>
    <property type="molecule type" value="Genomic_DNA"/>
</dbReference>
<dbReference type="PANTHER" id="PTHR42693:SF33">
    <property type="entry name" value="ARYLSULFATASE"/>
    <property type="match status" value="1"/>
</dbReference>
<dbReference type="InterPro" id="IPR017850">
    <property type="entry name" value="Alkaline_phosphatase_core_sf"/>
</dbReference>
<dbReference type="Gene3D" id="3.40.720.10">
    <property type="entry name" value="Alkaline Phosphatase, subunit A"/>
    <property type="match status" value="1"/>
</dbReference>
<organism evidence="3 4">
    <name type="scientific">Novipirellula artificiosorum</name>
    <dbReference type="NCBI Taxonomy" id="2528016"/>
    <lineage>
        <taxon>Bacteria</taxon>
        <taxon>Pseudomonadati</taxon>
        <taxon>Planctomycetota</taxon>
        <taxon>Planctomycetia</taxon>
        <taxon>Pirellulales</taxon>
        <taxon>Pirellulaceae</taxon>
        <taxon>Novipirellula</taxon>
    </lineage>
</organism>
<comment type="caution">
    <text evidence="3">The sequence shown here is derived from an EMBL/GenBank/DDBJ whole genome shotgun (WGS) entry which is preliminary data.</text>
</comment>
<sequence length="115" mass="13266">MERKQLHRPDKGSQNEGDKWVDHLTDSACEFFEANRDRRWFYYLSHHTLHNKVSAPPELVKKYRDQGAPEVGFHNAMYLAAIEHLDASIGRLLDKLDELGTCHSTICAGHHPRCV</sequence>
<comment type="similarity">
    <text evidence="1">Belongs to the sulfatase family.</text>
</comment>
<dbReference type="SUPFAM" id="SSF53649">
    <property type="entry name" value="Alkaline phosphatase-like"/>
    <property type="match status" value="1"/>
</dbReference>
<keyword evidence="4" id="KW-1185">Reference proteome</keyword>
<proteinExistence type="inferred from homology"/>
<name>A0A5C6DC92_9BACT</name>
<dbReference type="Proteomes" id="UP000319143">
    <property type="component" value="Unassembled WGS sequence"/>
</dbReference>
<dbReference type="GO" id="GO:0004065">
    <property type="term" value="F:arylsulfatase activity"/>
    <property type="evidence" value="ECO:0007669"/>
    <property type="project" value="TreeGrafter"/>
</dbReference>
<dbReference type="AlphaFoldDB" id="A0A5C6DC92"/>
<feature type="domain" description="Sulfatase N-terminal" evidence="2">
    <location>
        <begin position="17"/>
        <end position="106"/>
    </location>
</feature>
<accession>A0A5C6DC92</accession>
<evidence type="ECO:0000259" key="2">
    <source>
        <dbReference type="Pfam" id="PF00884"/>
    </source>
</evidence>
<dbReference type="PANTHER" id="PTHR42693">
    <property type="entry name" value="ARYLSULFATASE FAMILY MEMBER"/>
    <property type="match status" value="1"/>
</dbReference>
<reference evidence="3 4" key="1">
    <citation type="submission" date="2019-02" db="EMBL/GenBank/DDBJ databases">
        <title>Deep-cultivation of Planctomycetes and their phenomic and genomic characterization uncovers novel biology.</title>
        <authorList>
            <person name="Wiegand S."/>
            <person name="Jogler M."/>
            <person name="Boedeker C."/>
            <person name="Pinto D."/>
            <person name="Vollmers J."/>
            <person name="Rivas-Marin E."/>
            <person name="Kohn T."/>
            <person name="Peeters S.H."/>
            <person name="Heuer A."/>
            <person name="Rast P."/>
            <person name="Oberbeckmann S."/>
            <person name="Bunk B."/>
            <person name="Jeske O."/>
            <person name="Meyerdierks A."/>
            <person name="Storesund J.E."/>
            <person name="Kallscheuer N."/>
            <person name="Luecker S."/>
            <person name="Lage O.M."/>
            <person name="Pohl T."/>
            <person name="Merkel B.J."/>
            <person name="Hornburger P."/>
            <person name="Mueller R.-W."/>
            <person name="Bruemmer F."/>
            <person name="Labrenz M."/>
            <person name="Spormann A.M."/>
            <person name="Op Den Camp H."/>
            <person name="Overmann J."/>
            <person name="Amann R."/>
            <person name="Jetten M.S.M."/>
            <person name="Mascher T."/>
            <person name="Medema M.H."/>
            <person name="Devos D.P."/>
            <person name="Kaster A.-K."/>
            <person name="Ovreas L."/>
            <person name="Rohde M."/>
            <person name="Galperin M.Y."/>
            <person name="Jogler C."/>
        </authorList>
    </citation>
    <scope>NUCLEOTIDE SEQUENCE [LARGE SCALE GENOMIC DNA]</scope>
    <source>
        <strain evidence="3 4">Poly41</strain>
    </source>
</reference>
<evidence type="ECO:0000256" key="1">
    <source>
        <dbReference type="ARBA" id="ARBA00008779"/>
    </source>
</evidence>